<protein>
    <submittedName>
        <fullName evidence="1">Cupin</fullName>
    </submittedName>
</protein>
<proteinExistence type="predicted"/>
<gene>
    <name evidence="1" type="ORF">GCM10011515_18230</name>
</gene>
<dbReference type="InterPro" id="IPR011051">
    <property type="entry name" value="RmlC_Cupin_sf"/>
</dbReference>
<organism evidence="1 2">
    <name type="scientific">Tsuneonella deserti</name>
    <dbReference type="NCBI Taxonomy" id="2035528"/>
    <lineage>
        <taxon>Bacteria</taxon>
        <taxon>Pseudomonadati</taxon>
        <taxon>Pseudomonadota</taxon>
        <taxon>Alphaproteobacteria</taxon>
        <taxon>Sphingomonadales</taxon>
        <taxon>Erythrobacteraceae</taxon>
        <taxon>Tsuneonella</taxon>
    </lineage>
</organism>
<name>A0ABQ1SBI4_9SPHN</name>
<evidence type="ECO:0000313" key="2">
    <source>
        <dbReference type="Proteomes" id="UP000619041"/>
    </source>
</evidence>
<comment type="caution">
    <text evidence="1">The sequence shown here is derived from an EMBL/GenBank/DDBJ whole genome shotgun (WGS) entry which is preliminary data.</text>
</comment>
<keyword evidence="2" id="KW-1185">Reference proteome</keyword>
<evidence type="ECO:0000313" key="1">
    <source>
        <dbReference type="EMBL" id="GGD98726.1"/>
    </source>
</evidence>
<reference evidence="2" key="1">
    <citation type="journal article" date="2019" name="Int. J. Syst. Evol. Microbiol.">
        <title>The Global Catalogue of Microorganisms (GCM) 10K type strain sequencing project: providing services to taxonomists for standard genome sequencing and annotation.</title>
        <authorList>
            <consortium name="The Broad Institute Genomics Platform"/>
            <consortium name="The Broad Institute Genome Sequencing Center for Infectious Disease"/>
            <person name="Wu L."/>
            <person name="Ma J."/>
        </authorList>
    </citation>
    <scope>NUCLEOTIDE SEQUENCE [LARGE SCALE GENOMIC DNA]</scope>
    <source>
        <strain evidence="2">CGMCC 1.15959</strain>
    </source>
</reference>
<dbReference type="SUPFAM" id="SSF51182">
    <property type="entry name" value="RmlC-like cupins"/>
    <property type="match status" value="1"/>
</dbReference>
<dbReference type="Proteomes" id="UP000619041">
    <property type="component" value="Unassembled WGS sequence"/>
</dbReference>
<sequence length="112" mass="12166">MNAMALHHAASGEVVDLAPLRDRLQQAHTAALVKTDSFEAIRLVLRAGETLPAHTVSGQFTLFCLEGRIVLDLPDKSLSLDAHQWVFFDSGVTHGVRAIEPSSLLLTILLPD</sequence>
<dbReference type="InterPro" id="IPR014710">
    <property type="entry name" value="RmlC-like_jellyroll"/>
</dbReference>
<accession>A0ABQ1SBI4</accession>
<dbReference type="Gene3D" id="2.60.120.10">
    <property type="entry name" value="Jelly Rolls"/>
    <property type="match status" value="1"/>
</dbReference>
<dbReference type="EMBL" id="BMKL01000001">
    <property type="protein sequence ID" value="GGD98726.1"/>
    <property type="molecule type" value="Genomic_DNA"/>
</dbReference>